<reference evidence="2 3" key="1">
    <citation type="submission" date="2018-01" db="EMBL/GenBank/DDBJ databases">
        <title>Halomonas endophytica sp. nov., isolated from storage liquid in the stems of Populus euphratica.</title>
        <authorList>
            <person name="Chen C."/>
        </authorList>
    </citation>
    <scope>NUCLEOTIDE SEQUENCE [LARGE SCALE GENOMIC DNA]</scope>
    <source>
        <strain evidence="2 3">MC28</strain>
    </source>
</reference>
<keyword evidence="3" id="KW-1185">Reference proteome</keyword>
<dbReference type="Pfam" id="PF13454">
    <property type="entry name" value="NAD_binding_9"/>
    <property type="match status" value="1"/>
</dbReference>
<comment type="caution">
    <text evidence="2">The sequence shown here is derived from an EMBL/GenBank/DDBJ whole genome shotgun (WGS) entry which is preliminary data.</text>
</comment>
<sequence>MKKIRRVAIIGGGVGMMSILYKMAKIDVRNCEICVYRKNTAGIGEAYKLSPDYLIMNTRNDAISFFDECINYGKWLSKNHPALSKKEEFVPRRVFGQYLLDVNKSLRSRLNRQNCIIHYDNSAARITENNQIVTERGETSHKHDVIFISIGFGCESNTAEVESVLDRVPYKGVLNIVGSGLGAIDAVISSHNYRPDIHISCFSREGMFPAVRGDFGISELSIFERNERLLKTPSLTLMFATLRKECRRICGDESDYQMLVNPRGDLLSEYRKVLNRTPAWQSMLYSGTNQYSIFFSQLSGPEKHWLMSHRPKFINRRGMFPQRNARWLLSLMDNNSLSIKSRNISLPETLKGHWLSCINSNKGIKKFLHLSKIKTDAYGGALIDKNGRAKDHRNIYVIGPATNSSRYFTEASSLTVTHCEQAVSDAFREKGNKHEHKELRSQFI</sequence>
<dbReference type="InterPro" id="IPR052189">
    <property type="entry name" value="L-asp_N-monooxygenase_NS-form"/>
</dbReference>
<dbReference type="SUPFAM" id="SSF51905">
    <property type="entry name" value="FAD/NAD(P)-binding domain"/>
    <property type="match status" value="1"/>
</dbReference>
<dbReference type="PANTHER" id="PTHR40254">
    <property type="entry name" value="BLR0577 PROTEIN"/>
    <property type="match status" value="1"/>
</dbReference>
<dbReference type="InterPro" id="IPR038732">
    <property type="entry name" value="HpyO/CreE_NAD-binding"/>
</dbReference>
<feature type="domain" description="FAD-dependent urate hydroxylase HpyO/Asp monooxygenase CreE-like FAD/NAD(P)-binding" evidence="1">
    <location>
        <begin position="8"/>
        <end position="151"/>
    </location>
</feature>
<dbReference type="OrthoDB" id="9790219at2"/>
<protein>
    <recommendedName>
        <fullName evidence="1">FAD-dependent urate hydroxylase HpyO/Asp monooxygenase CreE-like FAD/NAD(P)-binding domain-containing protein</fullName>
    </recommendedName>
</protein>
<gene>
    <name evidence="2" type="ORF">C1H69_12215</name>
</gene>
<organism evidence="2 3">
    <name type="scientific">Billgrantia endophytica</name>
    <dbReference type="NCBI Taxonomy" id="2033802"/>
    <lineage>
        <taxon>Bacteria</taxon>
        <taxon>Pseudomonadati</taxon>
        <taxon>Pseudomonadota</taxon>
        <taxon>Gammaproteobacteria</taxon>
        <taxon>Oceanospirillales</taxon>
        <taxon>Halomonadaceae</taxon>
        <taxon>Billgrantia</taxon>
    </lineage>
</organism>
<dbReference type="AlphaFoldDB" id="A0A2N7U2G0"/>
<dbReference type="PANTHER" id="PTHR40254:SF1">
    <property type="entry name" value="BLR0577 PROTEIN"/>
    <property type="match status" value="1"/>
</dbReference>
<dbReference type="InterPro" id="IPR036188">
    <property type="entry name" value="FAD/NAD-bd_sf"/>
</dbReference>
<name>A0A2N7U2G0_9GAMM</name>
<evidence type="ECO:0000259" key="1">
    <source>
        <dbReference type="Pfam" id="PF13454"/>
    </source>
</evidence>
<accession>A0A2N7U2G0</accession>
<evidence type="ECO:0000313" key="2">
    <source>
        <dbReference type="EMBL" id="PMR74621.1"/>
    </source>
</evidence>
<evidence type="ECO:0000313" key="3">
    <source>
        <dbReference type="Proteomes" id="UP000235803"/>
    </source>
</evidence>
<dbReference type="EMBL" id="PNRF01000027">
    <property type="protein sequence ID" value="PMR74621.1"/>
    <property type="molecule type" value="Genomic_DNA"/>
</dbReference>
<dbReference type="RefSeq" id="WP_102653686.1">
    <property type="nucleotide sequence ID" value="NZ_PNRF01000027.1"/>
</dbReference>
<proteinExistence type="predicted"/>
<dbReference type="Proteomes" id="UP000235803">
    <property type="component" value="Unassembled WGS sequence"/>
</dbReference>